<dbReference type="Proteomes" id="UP000527143">
    <property type="component" value="Unassembled WGS sequence"/>
</dbReference>
<comment type="caution">
    <text evidence="1">The sequence shown here is derived from an EMBL/GenBank/DDBJ whole genome shotgun (WGS) entry which is preliminary data.</text>
</comment>
<sequence>MTQYTQADVDMADRHIAQGERHIAQQEELITRLRVQAHSTQEAENLLALFNSTMVEHRAHRAAIIEALEARQAT</sequence>
<protein>
    <submittedName>
        <fullName evidence="1">Uncharacterized protein</fullName>
    </submittedName>
</protein>
<organism evidence="1 2">
    <name type="scientific">Sphingomonas xinjiangensis</name>
    <dbReference type="NCBI Taxonomy" id="643568"/>
    <lineage>
        <taxon>Bacteria</taxon>
        <taxon>Pseudomonadati</taxon>
        <taxon>Pseudomonadota</taxon>
        <taxon>Alphaproteobacteria</taxon>
        <taxon>Sphingomonadales</taxon>
        <taxon>Sphingomonadaceae</taxon>
        <taxon>Sphingomonas</taxon>
    </lineage>
</organism>
<evidence type="ECO:0000313" key="2">
    <source>
        <dbReference type="Proteomes" id="UP000527143"/>
    </source>
</evidence>
<keyword evidence="2" id="KW-1185">Reference proteome</keyword>
<name>A0A840YS60_9SPHN</name>
<reference evidence="1 2" key="1">
    <citation type="submission" date="2020-08" db="EMBL/GenBank/DDBJ databases">
        <title>Genomic Encyclopedia of Type Strains, Phase IV (KMG-IV): sequencing the most valuable type-strain genomes for metagenomic binning, comparative biology and taxonomic classification.</title>
        <authorList>
            <person name="Goeker M."/>
        </authorList>
    </citation>
    <scope>NUCLEOTIDE SEQUENCE [LARGE SCALE GENOMIC DNA]</scope>
    <source>
        <strain evidence="1 2">DSM 26736</strain>
    </source>
</reference>
<proteinExistence type="predicted"/>
<dbReference type="AlphaFoldDB" id="A0A840YS60"/>
<evidence type="ECO:0000313" key="1">
    <source>
        <dbReference type="EMBL" id="MBB5712521.1"/>
    </source>
</evidence>
<dbReference type="RefSeq" id="WP_184091123.1">
    <property type="nucleotide sequence ID" value="NZ_JACIJF010000019.1"/>
</dbReference>
<dbReference type="EMBL" id="JACIJF010000019">
    <property type="protein sequence ID" value="MBB5712521.1"/>
    <property type="molecule type" value="Genomic_DNA"/>
</dbReference>
<gene>
    <name evidence="1" type="ORF">FHT02_003781</name>
</gene>
<accession>A0A840YS60</accession>